<dbReference type="KEGG" id="psoj:PHYSODRAFT_292792"/>
<keyword evidence="1" id="KW-0732">Signal</keyword>
<dbReference type="OrthoDB" id="108362at2759"/>
<proteinExistence type="predicted"/>
<name>E0W5J1_PHYSO</name>
<feature type="chain" id="PRO_5007652858" evidence="1">
    <location>
        <begin position="17"/>
        <end position="77"/>
    </location>
</feature>
<sequence length="77" mass="8714">MCWTIILILLEYIVNSDRFLRADTAAKRVLDSEDEERGIADLAKKLGTGAKAWMKDARLKSTIYWKTNAAGPDKAVW</sequence>
<dbReference type="RefSeq" id="XP_009537133.1">
    <property type="nucleotide sequence ID" value="XM_009538838.1"/>
</dbReference>
<evidence type="ECO:0000313" key="4">
    <source>
        <dbReference type="EMBL" id="AEK81281.1"/>
    </source>
</evidence>
<dbReference type="RefSeq" id="XP_009540021.1">
    <property type="nucleotide sequence ID" value="XM_009541726.1"/>
</dbReference>
<dbReference type="VEuPathDB" id="FungiDB:PHYSODRAFT_292792"/>
<dbReference type="EMBL" id="JN254468">
    <property type="protein sequence ID" value="AEK81281.1"/>
    <property type="molecule type" value="Genomic_DNA"/>
</dbReference>
<accession>E0W5J1</accession>
<evidence type="ECO:0000313" key="2">
    <source>
        <dbReference type="EMBL" id="AEK81279.1"/>
    </source>
</evidence>
<evidence type="ECO:0000256" key="1">
    <source>
        <dbReference type="SAM" id="SignalP"/>
    </source>
</evidence>
<protein>
    <submittedName>
        <fullName evidence="2">Avh376</fullName>
    </submittedName>
</protein>
<dbReference type="VEuPathDB" id="FungiDB:PHYSODRAFT_288907"/>
<feature type="signal peptide" evidence="1">
    <location>
        <begin position="1"/>
        <end position="16"/>
    </location>
</feature>
<dbReference type="AlphaFoldDB" id="E0W5J1"/>
<dbReference type="KEGG" id="psoj:PHYSODRAFT_288907"/>
<dbReference type="EMBL" id="JN254466">
    <property type="protein sequence ID" value="AEK81279.1"/>
    <property type="molecule type" value="Genomic_DNA"/>
</dbReference>
<dbReference type="EMBL" id="JN254467">
    <property type="protein sequence ID" value="AEK81280.1"/>
    <property type="molecule type" value="Genomic_DNA"/>
</dbReference>
<evidence type="ECO:0000313" key="3">
    <source>
        <dbReference type="EMBL" id="AEK81280.1"/>
    </source>
</evidence>
<reference evidence="2" key="1">
    <citation type="journal article" date="2011" name="Plant Cell">
        <title>Transcriptional programming and functional interactions within the Phytophthora sojae RXLR effector repertoire.</title>
        <authorList>
            <person name="Wang Q."/>
            <person name="Han C."/>
            <person name="Ferreira A.O."/>
            <person name="Yu X."/>
            <person name="Ye W."/>
            <person name="Tripathy S."/>
            <person name="Kale S.D."/>
            <person name="Gu B."/>
            <person name="Sheng Y."/>
            <person name="Sui Y."/>
            <person name="Wang X."/>
            <person name="Zhang Z."/>
            <person name="Cheng B."/>
            <person name="Dong S."/>
            <person name="Shan W."/>
            <person name="Zheng X."/>
            <person name="Dou D."/>
            <person name="Tyler B.M."/>
            <person name="Wang Y."/>
        </authorList>
    </citation>
    <scope>NUCLEOTIDE SEQUENCE</scope>
    <source>
        <strain evidence="2">P7064</strain>
        <strain evidence="3">P7074</strain>
        <strain evidence="4">P7076</strain>
    </source>
</reference>
<organism evidence="2">
    <name type="scientific">Phytophthora sojae</name>
    <name type="common">Soybean stem and root rot agent</name>
    <name type="synonym">Phytophthora megasperma f. sp. glycines</name>
    <dbReference type="NCBI Taxonomy" id="67593"/>
    <lineage>
        <taxon>Eukaryota</taxon>
        <taxon>Sar</taxon>
        <taxon>Stramenopiles</taxon>
        <taxon>Oomycota</taxon>
        <taxon>Peronosporomycetes</taxon>
        <taxon>Peronosporales</taxon>
        <taxon>Peronosporaceae</taxon>
        <taxon>Phytophthora</taxon>
    </lineage>
</organism>
<gene>
    <name evidence="2" type="primary">Avh</name>
</gene>